<evidence type="ECO:0000256" key="1">
    <source>
        <dbReference type="ARBA" id="ARBA00010688"/>
    </source>
</evidence>
<accession>A0A804I6L9</accession>
<dbReference type="AlphaFoldDB" id="A0A804I6L9"/>
<protein>
    <submittedName>
        <fullName evidence="5">(wild Malaysian banana) hypothetical protein</fullName>
    </submittedName>
</protein>
<evidence type="ECO:0000313" key="7">
    <source>
        <dbReference type="Proteomes" id="UP000012960"/>
    </source>
</evidence>
<evidence type="ECO:0000313" key="5">
    <source>
        <dbReference type="EMBL" id="CAG1863060.1"/>
    </source>
</evidence>
<dbReference type="SUPFAM" id="SSF53613">
    <property type="entry name" value="Ribokinase-like"/>
    <property type="match status" value="1"/>
</dbReference>
<evidence type="ECO:0000256" key="2">
    <source>
        <dbReference type="ARBA" id="ARBA00022679"/>
    </source>
</evidence>
<dbReference type="PANTHER" id="PTHR43320:SF1">
    <property type="entry name" value="OS01G0105900 PROTEIN"/>
    <property type="match status" value="1"/>
</dbReference>
<gene>
    <name evidence="5" type="ORF">GSMUA_79550.1</name>
</gene>
<dbReference type="EnsemblPlants" id="Ma02_t24850.1">
    <property type="protein sequence ID" value="Ma02_p24850.1"/>
    <property type="gene ID" value="Ma02_g24850"/>
</dbReference>
<reference evidence="5" key="1">
    <citation type="submission" date="2021-03" db="EMBL/GenBank/DDBJ databases">
        <authorList>
            <consortium name="Genoscope - CEA"/>
            <person name="William W."/>
        </authorList>
    </citation>
    <scope>NUCLEOTIDE SEQUENCE</scope>
    <source>
        <strain evidence="5">Doubled-haploid Pahang</strain>
    </source>
</reference>
<comment type="similarity">
    <text evidence="1">Belongs to the carbohydrate kinase PfkB family.</text>
</comment>
<sequence>MAAGFGISGGRIGACGDDKRARLFIENMSDSDVDISRMRRKKGSTGQCACLVDAGGNRTMRPCLSTAVMFPVRRR</sequence>
<dbReference type="Gene3D" id="3.40.1190.20">
    <property type="match status" value="1"/>
</dbReference>
<dbReference type="PANTHER" id="PTHR43320">
    <property type="entry name" value="SUGAR KINASE"/>
    <property type="match status" value="1"/>
</dbReference>
<dbReference type="Gene3D" id="3.30.1110.10">
    <property type="match status" value="1"/>
</dbReference>
<proteinExistence type="inferred from homology"/>
<dbReference type="InterPro" id="IPR029056">
    <property type="entry name" value="Ribokinase-like"/>
</dbReference>
<evidence type="ECO:0000256" key="3">
    <source>
        <dbReference type="ARBA" id="ARBA00022777"/>
    </source>
</evidence>
<dbReference type="Gramene" id="Ma02_t24850.1">
    <property type="protein sequence ID" value="Ma02_p24850.1"/>
    <property type="gene ID" value="Ma02_g24850"/>
</dbReference>
<dbReference type="GO" id="GO:0016301">
    <property type="term" value="F:kinase activity"/>
    <property type="evidence" value="ECO:0007669"/>
    <property type="project" value="UniProtKB-KW"/>
</dbReference>
<keyword evidence="7" id="KW-1185">Reference proteome</keyword>
<evidence type="ECO:0000313" key="6">
    <source>
        <dbReference type="EnsemblPlants" id="Ma02_p24850.1"/>
    </source>
</evidence>
<dbReference type="Proteomes" id="UP000012960">
    <property type="component" value="Unplaced"/>
</dbReference>
<reference evidence="6" key="2">
    <citation type="submission" date="2021-05" db="UniProtKB">
        <authorList>
            <consortium name="EnsemblPlants"/>
        </authorList>
    </citation>
    <scope>IDENTIFICATION</scope>
    <source>
        <strain evidence="6">subsp. malaccensis</strain>
    </source>
</reference>
<dbReference type="EMBL" id="HG996467">
    <property type="protein sequence ID" value="CAG1863060.1"/>
    <property type="molecule type" value="Genomic_DNA"/>
</dbReference>
<feature type="domain" description="Carbohydrate kinase PfkB" evidence="4">
    <location>
        <begin position="3"/>
        <end position="65"/>
    </location>
</feature>
<keyword evidence="2" id="KW-0808">Transferase</keyword>
<dbReference type="Pfam" id="PF00294">
    <property type="entry name" value="PfkB"/>
    <property type="match status" value="1"/>
</dbReference>
<dbReference type="InterPro" id="IPR052700">
    <property type="entry name" value="Carb_kinase_PfkB-like"/>
</dbReference>
<evidence type="ECO:0000259" key="4">
    <source>
        <dbReference type="Pfam" id="PF00294"/>
    </source>
</evidence>
<dbReference type="InterPro" id="IPR011611">
    <property type="entry name" value="PfkB_dom"/>
</dbReference>
<name>A0A804I6L9_MUSAM</name>
<organism evidence="6 7">
    <name type="scientific">Musa acuminata subsp. malaccensis</name>
    <name type="common">Wild banana</name>
    <name type="synonym">Musa malaccensis</name>
    <dbReference type="NCBI Taxonomy" id="214687"/>
    <lineage>
        <taxon>Eukaryota</taxon>
        <taxon>Viridiplantae</taxon>
        <taxon>Streptophyta</taxon>
        <taxon>Embryophyta</taxon>
        <taxon>Tracheophyta</taxon>
        <taxon>Spermatophyta</taxon>
        <taxon>Magnoliopsida</taxon>
        <taxon>Liliopsida</taxon>
        <taxon>Zingiberales</taxon>
        <taxon>Musaceae</taxon>
        <taxon>Musa</taxon>
    </lineage>
</organism>
<keyword evidence="3" id="KW-0418">Kinase</keyword>
<dbReference type="InParanoid" id="A0A804I6L9"/>